<keyword evidence="7 10" id="KW-1133">Transmembrane helix</keyword>
<dbReference type="FunFam" id="1.20.1740.10:FF:000001">
    <property type="entry name" value="Amino acid permease"/>
    <property type="match status" value="1"/>
</dbReference>
<dbReference type="InterPro" id="IPR004841">
    <property type="entry name" value="AA-permease/SLC12A_dom"/>
</dbReference>
<feature type="transmembrane region" description="Helical" evidence="10">
    <location>
        <begin position="440"/>
        <end position="458"/>
    </location>
</feature>
<protein>
    <submittedName>
        <fullName evidence="12">D-serine/D-alanine/glycine:proton symporter (AAT family)</fullName>
    </submittedName>
</protein>
<name>A0A495EFS9_9MICC</name>
<feature type="compositionally biased region" description="Polar residues" evidence="9">
    <location>
        <begin position="14"/>
        <end position="23"/>
    </location>
</feature>
<dbReference type="InterPro" id="IPR004840">
    <property type="entry name" value="Amino_acid_permease_CS"/>
</dbReference>
<evidence type="ECO:0000256" key="6">
    <source>
        <dbReference type="ARBA" id="ARBA00022970"/>
    </source>
</evidence>
<feature type="transmembrane region" description="Helical" evidence="10">
    <location>
        <begin position="306"/>
        <end position="327"/>
    </location>
</feature>
<keyword evidence="3" id="KW-0813">Transport</keyword>
<evidence type="ECO:0000256" key="7">
    <source>
        <dbReference type="ARBA" id="ARBA00022989"/>
    </source>
</evidence>
<dbReference type="PIRSF" id="PIRSF006060">
    <property type="entry name" value="AA_transporter"/>
    <property type="match status" value="1"/>
</dbReference>
<evidence type="ECO:0000256" key="8">
    <source>
        <dbReference type="ARBA" id="ARBA00023136"/>
    </source>
</evidence>
<feature type="transmembrane region" description="Helical" evidence="10">
    <location>
        <begin position="186"/>
        <end position="210"/>
    </location>
</feature>
<accession>A0A495EFS9</accession>
<dbReference type="PANTHER" id="PTHR43495:SF2">
    <property type="entry name" value="D-SERINE_D-ALANINE_GLYCINE TRANSPORTER"/>
    <property type="match status" value="1"/>
</dbReference>
<dbReference type="EMBL" id="RBIR01000007">
    <property type="protein sequence ID" value="RKR15531.1"/>
    <property type="molecule type" value="Genomic_DNA"/>
</dbReference>
<dbReference type="NCBIfam" id="NF008272">
    <property type="entry name" value="PRK11049.1"/>
    <property type="match status" value="1"/>
</dbReference>
<evidence type="ECO:0000256" key="4">
    <source>
        <dbReference type="ARBA" id="ARBA00022475"/>
    </source>
</evidence>
<keyword evidence="5 10" id="KW-0812">Transmembrane</keyword>
<keyword evidence="8 10" id="KW-0472">Membrane</keyword>
<feature type="transmembrane region" description="Helical" evidence="10">
    <location>
        <begin position="230"/>
        <end position="254"/>
    </location>
</feature>
<dbReference type="RefSeq" id="WP_208641974.1">
    <property type="nucleotide sequence ID" value="NZ_RBIR01000007.1"/>
</dbReference>
<gene>
    <name evidence="12" type="ORF">C8D78_3053</name>
</gene>
<reference evidence="12 13" key="1">
    <citation type="submission" date="2018-10" db="EMBL/GenBank/DDBJ databases">
        <title>Genomic Encyclopedia of Type Strains, Phase IV (KMG-IV): sequencing the most valuable type-strain genomes for metagenomic binning, comparative biology and taxonomic classification.</title>
        <authorList>
            <person name="Goeker M."/>
        </authorList>
    </citation>
    <scope>NUCLEOTIDE SEQUENCE [LARGE SCALE GENOMIC DNA]</scope>
    <source>
        <strain evidence="12 13">DSM 25586</strain>
    </source>
</reference>
<feature type="transmembrane region" description="Helical" evidence="10">
    <location>
        <begin position="370"/>
        <end position="388"/>
    </location>
</feature>
<evidence type="ECO:0000256" key="9">
    <source>
        <dbReference type="SAM" id="MobiDB-lite"/>
    </source>
</evidence>
<keyword evidence="6" id="KW-0029">Amino-acid transport</keyword>
<organism evidence="12 13">
    <name type="scientific">Arthrobacter oryzae</name>
    <dbReference type="NCBI Taxonomy" id="409290"/>
    <lineage>
        <taxon>Bacteria</taxon>
        <taxon>Bacillati</taxon>
        <taxon>Actinomycetota</taxon>
        <taxon>Actinomycetes</taxon>
        <taxon>Micrococcales</taxon>
        <taxon>Micrococcaceae</taxon>
        <taxon>Arthrobacter</taxon>
    </lineage>
</organism>
<evidence type="ECO:0000256" key="1">
    <source>
        <dbReference type="ARBA" id="ARBA00004651"/>
    </source>
</evidence>
<feature type="domain" description="Amino acid permease/ SLC12A" evidence="11">
    <location>
        <begin position="50"/>
        <end position="490"/>
    </location>
</feature>
<evidence type="ECO:0000256" key="3">
    <source>
        <dbReference type="ARBA" id="ARBA00022448"/>
    </source>
</evidence>
<feature type="region of interest" description="Disordered" evidence="9">
    <location>
        <begin position="1"/>
        <end position="34"/>
    </location>
</feature>
<dbReference type="PROSITE" id="PS00218">
    <property type="entry name" value="AMINO_ACID_PERMEASE_1"/>
    <property type="match status" value="1"/>
</dbReference>
<comment type="caution">
    <text evidence="12">The sequence shown here is derived from an EMBL/GenBank/DDBJ whole genome shotgun (WGS) entry which is preliminary data.</text>
</comment>
<keyword evidence="4" id="KW-1003">Cell membrane</keyword>
<dbReference type="Proteomes" id="UP000276055">
    <property type="component" value="Unassembled WGS sequence"/>
</dbReference>
<dbReference type="AlphaFoldDB" id="A0A495EFS9"/>
<dbReference type="Gene3D" id="1.20.1740.10">
    <property type="entry name" value="Amino acid/polyamine transporter I"/>
    <property type="match status" value="1"/>
</dbReference>
<evidence type="ECO:0000256" key="10">
    <source>
        <dbReference type="SAM" id="Phobius"/>
    </source>
</evidence>
<dbReference type="GO" id="GO:0055085">
    <property type="term" value="P:transmembrane transport"/>
    <property type="evidence" value="ECO:0007669"/>
    <property type="project" value="InterPro"/>
</dbReference>
<feature type="transmembrane region" description="Helical" evidence="10">
    <location>
        <begin position="74"/>
        <end position="93"/>
    </location>
</feature>
<feature type="transmembrane region" description="Helical" evidence="10">
    <location>
        <begin position="394"/>
        <end position="420"/>
    </location>
</feature>
<evidence type="ECO:0000313" key="13">
    <source>
        <dbReference type="Proteomes" id="UP000276055"/>
    </source>
</evidence>
<dbReference type="PANTHER" id="PTHR43495">
    <property type="entry name" value="GABA PERMEASE"/>
    <property type="match status" value="1"/>
</dbReference>
<evidence type="ECO:0000256" key="2">
    <source>
        <dbReference type="ARBA" id="ARBA00008583"/>
    </source>
</evidence>
<dbReference type="GO" id="GO:0005886">
    <property type="term" value="C:plasma membrane"/>
    <property type="evidence" value="ECO:0007669"/>
    <property type="project" value="UniProtKB-SubCell"/>
</dbReference>
<comment type="subcellular location">
    <subcellularLocation>
        <location evidence="1">Cell membrane</location>
        <topology evidence="1">Multi-pass membrane protein</topology>
    </subcellularLocation>
</comment>
<feature type="transmembrane region" description="Helical" evidence="10">
    <location>
        <begin position="51"/>
        <end position="68"/>
    </location>
</feature>
<dbReference type="Pfam" id="PF00324">
    <property type="entry name" value="AA_permease"/>
    <property type="match status" value="1"/>
</dbReference>
<feature type="transmembrane region" description="Helical" evidence="10">
    <location>
        <begin position="464"/>
        <end position="482"/>
    </location>
</feature>
<evidence type="ECO:0000313" key="12">
    <source>
        <dbReference type="EMBL" id="RKR15531.1"/>
    </source>
</evidence>
<dbReference type="GO" id="GO:0006865">
    <property type="term" value="P:amino acid transport"/>
    <property type="evidence" value="ECO:0007669"/>
    <property type="project" value="UniProtKB-KW"/>
</dbReference>
<comment type="similarity">
    <text evidence="2">Belongs to the amino acid-polyamine-organocation (APC) superfamily. Amino acid transporter (AAT) (TC 2.A.3.1) family.</text>
</comment>
<feature type="transmembrane region" description="Helical" evidence="10">
    <location>
        <begin position="275"/>
        <end position="294"/>
    </location>
</feature>
<evidence type="ECO:0000259" key="11">
    <source>
        <dbReference type="Pfam" id="PF00324"/>
    </source>
</evidence>
<feature type="transmembrane region" description="Helical" evidence="10">
    <location>
        <begin position="113"/>
        <end position="136"/>
    </location>
</feature>
<proteinExistence type="inferred from homology"/>
<sequence length="509" mass="54493">MSERITTAAPATAKSDTAKSGTAKSDIAPHGPAGAGNHEPHLARALGNRHIQLLAIGGAIGTGLFMGSGKTISLAGPSVIFVYMIIGFMLFFVMRAMGEILLSNLNYKSFSDFAGDLLGPWAGFFTGWSYWFFWVVTGVADIVAISGYVDKLAPGTPLWIPALLTPVVLILLNLPTVKAFGEAEFWFAIIKVVAIVALIITGAVMIATHFTSPNGAEANLANMWNDGGMFPHGMFGFILGFQIAIFAFAGIELVGTAAAETKDPEKNLPRAINSIPVRVLLFYVGALVVIMAVNPWRTIDPASSPFIGMFTLAGLGIAAVVINLVVLTSAASSANSGIYSTSRMIYGLAQDGNAPKAFGKLSLRKVPQNALLFSCIFLLAGLVLLYAGDSVIGAFTIVTSVASVLTMFVWSMILISYIVFRRRRPALHAASAFKMPGSAFMPYVVLAFFVFMLVALAQADDTRLALFVAPIWFLLLGAAWHFNRKTPLQQARIVEWQAVRAEEDVRATV</sequence>
<feature type="transmembrane region" description="Helical" evidence="10">
    <location>
        <begin position="156"/>
        <end position="174"/>
    </location>
</feature>
<evidence type="ECO:0000256" key="5">
    <source>
        <dbReference type="ARBA" id="ARBA00022692"/>
    </source>
</evidence>